<proteinExistence type="predicted"/>
<evidence type="ECO:0000313" key="3">
    <source>
        <dbReference type="Proteomes" id="UP000325579"/>
    </source>
</evidence>
<accession>A0A5N7D778</accession>
<dbReference type="GeneID" id="43672267"/>
<protein>
    <submittedName>
        <fullName evidence="2">Uncharacterized protein</fullName>
    </submittedName>
</protein>
<name>A0A5N7D778_9EURO</name>
<dbReference type="RefSeq" id="XP_031939619.1">
    <property type="nucleotide sequence ID" value="XM_032087576.1"/>
</dbReference>
<dbReference type="AlphaFoldDB" id="A0A5N7D778"/>
<evidence type="ECO:0000256" key="1">
    <source>
        <dbReference type="SAM" id="MobiDB-lite"/>
    </source>
</evidence>
<dbReference type="OrthoDB" id="4483032at2759"/>
<feature type="region of interest" description="Disordered" evidence="1">
    <location>
        <begin position="1"/>
        <end position="27"/>
    </location>
</feature>
<reference evidence="2 3" key="1">
    <citation type="submission" date="2019-04" db="EMBL/GenBank/DDBJ databases">
        <authorList>
            <consortium name="DOE Joint Genome Institute"/>
            <person name="Mondo S."/>
            <person name="Kjaerbolling I."/>
            <person name="Vesth T."/>
            <person name="Frisvad J.C."/>
            <person name="Nybo J.L."/>
            <person name="Theobald S."/>
            <person name="Kildgaard S."/>
            <person name="Isbrandt T."/>
            <person name="Kuo A."/>
            <person name="Sato A."/>
            <person name="Lyhne E.K."/>
            <person name="Kogle M.E."/>
            <person name="Wiebenga A."/>
            <person name="Kun R.S."/>
            <person name="Lubbers R.J."/>
            <person name="Makela M.R."/>
            <person name="Barry K."/>
            <person name="Chovatia M."/>
            <person name="Clum A."/>
            <person name="Daum C."/>
            <person name="Haridas S."/>
            <person name="He G."/>
            <person name="LaButti K."/>
            <person name="Lipzen A."/>
            <person name="Riley R."/>
            <person name="Salamov A."/>
            <person name="Simmons B.A."/>
            <person name="Magnuson J.K."/>
            <person name="Henrissat B."/>
            <person name="Mortensen U.H."/>
            <person name="Larsen T.O."/>
            <person name="Devries R.P."/>
            <person name="Grigoriev I.V."/>
            <person name="Machida M."/>
            <person name="Baker S.E."/>
            <person name="Andersen M.R."/>
            <person name="Cantor M.N."/>
            <person name="Hua S.X."/>
        </authorList>
    </citation>
    <scope>NUCLEOTIDE SEQUENCE [LARGE SCALE GENOMIC DNA]</scope>
    <source>
        <strain evidence="2 3">CBS 119388</strain>
    </source>
</reference>
<organism evidence="2 3">
    <name type="scientific">Aspergillus pseudonomiae</name>
    <dbReference type="NCBI Taxonomy" id="1506151"/>
    <lineage>
        <taxon>Eukaryota</taxon>
        <taxon>Fungi</taxon>
        <taxon>Dikarya</taxon>
        <taxon>Ascomycota</taxon>
        <taxon>Pezizomycotina</taxon>
        <taxon>Eurotiomycetes</taxon>
        <taxon>Eurotiomycetidae</taxon>
        <taxon>Eurotiales</taxon>
        <taxon>Aspergillaceae</taxon>
        <taxon>Aspergillus</taxon>
        <taxon>Aspergillus subgen. Circumdati</taxon>
    </lineage>
</organism>
<dbReference type="EMBL" id="ML736789">
    <property type="protein sequence ID" value="KAE8402300.1"/>
    <property type="molecule type" value="Genomic_DNA"/>
</dbReference>
<keyword evidence="3" id="KW-1185">Reference proteome</keyword>
<dbReference type="Proteomes" id="UP000325579">
    <property type="component" value="Unassembled WGS sequence"/>
</dbReference>
<evidence type="ECO:0000313" key="2">
    <source>
        <dbReference type="EMBL" id="KAE8402300.1"/>
    </source>
</evidence>
<gene>
    <name evidence="2" type="ORF">BDV37DRAFT_284786</name>
</gene>
<sequence length="420" mass="46524">MEHESSSDSENAPLLQHTETRPSRPSSSRAVTYFWPEIRNILSYLKAAVVQILSAISYYQTADRSSEDISQSFPLAASDASTAMKVLNPLFFILAASKVARALSAEENIRPSGEIAVFDPSSLPELAQSMIEEHHALIRLEKRATCETINKVIRRIGHNRHKLAYIVYGSGLAWAICGLTGHDECDKVGGAVLFTMGLIFTAAADYSGADPVPVPELPGAMKVPSYQASLTAALSQSDLEYTAIDPAPLQEAPEKRSEDEPHLLERFLIRGLRPVSNATAQSDTDGQDIFVHHYDNGGTVLHLPIGRQSLSAEKLNKRYDHPGLKISFTTRRVPKMSRQHQTDMASGIASMWEYYARTTPMNEYIGFVETGHHANFYFRIIPELKGFGTNYESVDHASASGYDSQDLFLHCLKDYFQILA</sequence>